<dbReference type="PROSITE" id="PS50901">
    <property type="entry name" value="FTSK"/>
    <property type="match status" value="1"/>
</dbReference>
<sequence length="460" mass="50359">MAKKTEKTTRTQGREFQALVWAARHPGISSVPLGLSASLYQFGGSATLTAAGSFLGGTAAVLGGWYRAHPGTYDAYAAPVLRACRRRWVGPYTGRRWRDLMDVADLVMEHRRTGALHYPRVRRVTAESPHLDAVTVKLPRGLTVRKVTEAAEVLASALQVPRVAVDTPRPGVVTLIVQRSEPFGHVIPAPDMPADSVDVDLKSIYVGEDEYGNDWYRPLDGTHTFVAGATGAGKNSVITATLRSIAPLIRDGLVRLWVCDPKQLEFAWLRELVGPGRYGDDPDSCAEVIEAFVADMAKAQKRMQRNKTRSVPVSREFPLNWLIVDEIGSLLAYNPMRARDILGWLGQITSTGRVTHHVVDAYVQEPSKDVVPIRDLFPTRLCLRVSSANHPDMTLGEGCRARGAIADEIPNVPETAGIGFLREERSRRILQVRAAYTDDAGLDELVAFIKGTGPGLRAVA</sequence>
<dbReference type="InterPro" id="IPR002543">
    <property type="entry name" value="FtsK_dom"/>
</dbReference>
<dbReference type="RefSeq" id="WP_086789431.1">
    <property type="nucleotide sequence ID" value="NZ_JAGIOO010000001.1"/>
</dbReference>
<organism evidence="5 6">
    <name type="scientific">Crossiella equi</name>
    <dbReference type="NCBI Taxonomy" id="130796"/>
    <lineage>
        <taxon>Bacteria</taxon>
        <taxon>Bacillati</taxon>
        <taxon>Actinomycetota</taxon>
        <taxon>Actinomycetes</taxon>
        <taxon>Pseudonocardiales</taxon>
        <taxon>Pseudonocardiaceae</taxon>
        <taxon>Crossiella</taxon>
    </lineage>
</organism>
<dbReference type="PANTHER" id="PTHR22683">
    <property type="entry name" value="SPORULATION PROTEIN RELATED"/>
    <property type="match status" value="1"/>
</dbReference>
<gene>
    <name evidence="5" type="ORF">JOF53_002883</name>
</gene>
<dbReference type="InterPro" id="IPR027417">
    <property type="entry name" value="P-loop_NTPase"/>
</dbReference>
<accession>A0ABS5ABR3</accession>
<keyword evidence="1 3" id="KW-0547">Nucleotide-binding</keyword>
<evidence type="ECO:0000313" key="6">
    <source>
        <dbReference type="Proteomes" id="UP001519363"/>
    </source>
</evidence>
<dbReference type="Proteomes" id="UP001519363">
    <property type="component" value="Unassembled WGS sequence"/>
</dbReference>
<dbReference type="PANTHER" id="PTHR22683:SF41">
    <property type="entry name" value="DNA TRANSLOCASE FTSK"/>
    <property type="match status" value="1"/>
</dbReference>
<evidence type="ECO:0000256" key="3">
    <source>
        <dbReference type="PROSITE-ProRule" id="PRU00289"/>
    </source>
</evidence>
<keyword evidence="2 3" id="KW-0067">ATP-binding</keyword>
<evidence type="ECO:0000256" key="2">
    <source>
        <dbReference type="ARBA" id="ARBA00022840"/>
    </source>
</evidence>
<name>A0ABS5ABR3_9PSEU</name>
<comment type="caution">
    <text evidence="5">The sequence shown here is derived from an EMBL/GenBank/DDBJ whole genome shotgun (WGS) entry which is preliminary data.</text>
</comment>
<keyword evidence="6" id="KW-1185">Reference proteome</keyword>
<proteinExistence type="predicted"/>
<dbReference type="EMBL" id="JAGIOO010000001">
    <property type="protein sequence ID" value="MBP2474011.1"/>
    <property type="molecule type" value="Genomic_DNA"/>
</dbReference>
<feature type="binding site" evidence="3">
    <location>
        <begin position="228"/>
        <end position="235"/>
    </location>
    <ligand>
        <name>ATP</name>
        <dbReference type="ChEBI" id="CHEBI:30616"/>
    </ligand>
</feature>
<protein>
    <submittedName>
        <fullName evidence="5">S-DNA-T family DNA segregation ATPase FtsK/SpoIIIE</fullName>
    </submittedName>
</protein>
<dbReference type="SUPFAM" id="SSF52540">
    <property type="entry name" value="P-loop containing nucleoside triphosphate hydrolases"/>
    <property type="match status" value="1"/>
</dbReference>
<evidence type="ECO:0000256" key="1">
    <source>
        <dbReference type="ARBA" id="ARBA00022741"/>
    </source>
</evidence>
<feature type="domain" description="FtsK" evidence="4">
    <location>
        <begin position="201"/>
        <end position="392"/>
    </location>
</feature>
<dbReference type="Pfam" id="PF01580">
    <property type="entry name" value="FtsK_SpoIIIE"/>
    <property type="match status" value="1"/>
</dbReference>
<dbReference type="Gene3D" id="3.40.50.300">
    <property type="entry name" value="P-loop containing nucleotide triphosphate hydrolases"/>
    <property type="match status" value="1"/>
</dbReference>
<dbReference type="InterPro" id="IPR050206">
    <property type="entry name" value="FtsK/SpoIIIE/SftA"/>
</dbReference>
<evidence type="ECO:0000259" key="4">
    <source>
        <dbReference type="PROSITE" id="PS50901"/>
    </source>
</evidence>
<reference evidence="5 6" key="1">
    <citation type="submission" date="2021-03" db="EMBL/GenBank/DDBJ databases">
        <title>Sequencing the genomes of 1000 actinobacteria strains.</title>
        <authorList>
            <person name="Klenk H.-P."/>
        </authorList>
    </citation>
    <scope>NUCLEOTIDE SEQUENCE [LARGE SCALE GENOMIC DNA]</scope>
    <source>
        <strain evidence="5 6">DSM 44580</strain>
    </source>
</reference>
<evidence type="ECO:0000313" key="5">
    <source>
        <dbReference type="EMBL" id="MBP2474011.1"/>
    </source>
</evidence>